<dbReference type="PROSITE" id="PS50887">
    <property type="entry name" value="GGDEF"/>
    <property type="match status" value="1"/>
</dbReference>
<dbReference type="InterPro" id="IPR035965">
    <property type="entry name" value="PAS-like_dom_sf"/>
</dbReference>
<dbReference type="SUPFAM" id="SSF55073">
    <property type="entry name" value="Nucleotide cyclase"/>
    <property type="match status" value="1"/>
</dbReference>
<dbReference type="SUPFAM" id="SSF55785">
    <property type="entry name" value="PYP-like sensor domain (PAS domain)"/>
    <property type="match status" value="1"/>
</dbReference>
<dbReference type="InterPro" id="IPR052163">
    <property type="entry name" value="DGC-Regulatory_Protein"/>
</dbReference>
<dbReference type="CDD" id="cd00130">
    <property type="entry name" value="PAS"/>
    <property type="match status" value="1"/>
</dbReference>
<proteinExistence type="predicted"/>
<protein>
    <recommendedName>
        <fullName evidence="5">Diguanylate cyclase</fullName>
    </recommendedName>
</protein>
<dbReference type="InterPro" id="IPR043128">
    <property type="entry name" value="Rev_trsase/Diguanyl_cyclase"/>
</dbReference>
<dbReference type="SMART" id="SM00091">
    <property type="entry name" value="PAS"/>
    <property type="match status" value="1"/>
</dbReference>
<evidence type="ECO:0008006" key="5">
    <source>
        <dbReference type="Google" id="ProtNLM"/>
    </source>
</evidence>
<dbReference type="KEGG" id="nba:CUN60_00315"/>
<dbReference type="SASBDB" id="A0A2I7N2Y9"/>
<dbReference type="InterPro" id="IPR000700">
    <property type="entry name" value="PAS-assoc_C"/>
</dbReference>
<dbReference type="NCBIfam" id="TIGR00229">
    <property type="entry name" value="sensory_box"/>
    <property type="match status" value="1"/>
</dbReference>
<dbReference type="SMART" id="SM00267">
    <property type="entry name" value="GGDEF"/>
    <property type="match status" value="1"/>
</dbReference>
<dbReference type="Gene3D" id="3.30.450.20">
    <property type="entry name" value="PAS domain"/>
    <property type="match status" value="1"/>
</dbReference>
<dbReference type="InterPro" id="IPR001610">
    <property type="entry name" value="PAC"/>
</dbReference>
<dbReference type="EMBL" id="CP024847">
    <property type="protein sequence ID" value="AUR50802.1"/>
    <property type="molecule type" value="Genomic_DNA"/>
</dbReference>
<dbReference type="InterPro" id="IPR000160">
    <property type="entry name" value="GGDEF_dom"/>
</dbReference>
<dbReference type="Pfam" id="PF00990">
    <property type="entry name" value="GGDEF"/>
    <property type="match status" value="1"/>
</dbReference>
<sequence length="304" mass="34535">MRDNLSKKQVYHMPIIYGFDSSIFDLLPIGVCLSDACSEDFPLIYVNDKFCLMSGYDKSEMIGKNCRFLQGSDRDQADISKVRIGLARQEEINVTLRNYKKDGTMFWNQIHISPVFDNGKLKYFIAAQIDVTDKVNMIKQLEFQATHDPLTGLYNRIFIESKLDELIAKSQDFGLIFLDFDKFKPINDEYGHLVGDEILKIIGSRLSGFAFANCYVGRMGGDEFIIIASELIQAQQLHDIASKLKIIINQPITVNQSLEFKISVSMGIAIYPLHGDNIRILLSKADEAMYAVKNKKSQDIFIIS</sequence>
<keyword evidence="4" id="KW-1185">Reference proteome</keyword>
<dbReference type="SMART" id="SM00086">
    <property type="entry name" value="PAC"/>
    <property type="match status" value="1"/>
</dbReference>
<evidence type="ECO:0000259" key="1">
    <source>
        <dbReference type="PROSITE" id="PS50113"/>
    </source>
</evidence>
<dbReference type="OrthoDB" id="8522032at2"/>
<evidence type="ECO:0000313" key="3">
    <source>
        <dbReference type="EMBL" id="AUR50802.1"/>
    </source>
</evidence>
<evidence type="ECO:0000259" key="2">
    <source>
        <dbReference type="PROSITE" id="PS50887"/>
    </source>
</evidence>
<dbReference type="RefSeq" id="WP_102950102.1">
    <property type="nucleotide sequence ID" value="NZ_CP024847.1"/>
</dbReference>
<dbReference type="PANTHER" id="PTHR46663:SF2">
    <property type="entry name" value="GGDEF DOMAIN-CONTAINING PROTEIN"/>
    <property type="match status" value="1"/>
</dbReference>
<dbReference type="Pfam" id="PF13426">
    <property type="entry name" value="PAS_9"/>
    <property type="match status" value="1"/>
</dbReference>
<dbReference type="InterPro" id="IPR000014">
    <property type="entry name" value="PAS"/>
</dbReference>
<reference evidence="4" key="1">
    <citation type="submission" date="2017-11" db="EMBL/GenBank/DDBJ databases">
        <authorList>
            <person name="Chan K.G."/>
            <person name="Lee L.S."/>
        </authorList>
    </citation>
    <scope>NUCLEOTIDE SEQUENCE [LARGE SCALE GENOMIC DNA]</scope>
    <source>
        <strain evidence="4">DSM 100970</strain>
    </source>
</reference>
<dbReference type="Gene3D" id="3.30.70.270">
    <property type="match status" value="1"/>
</dbReference>
<dbReference type="PROSITE" id="PS50113">
    <property type="entry name" value="PAC"/>
    <property type="match status" value="1"/>
</dbReference>
<accession>A0A2I7N2Y9</accession>
<dbReference type="AlphaFoldDB" id="A0A2I7N2Y9"/>
<dbReference type="Proteomes" id="UP000236655">
    <property type="component" value="Chromosome"/>
</dbReference>
<dbReference type="InterPro" id="IPR029787">
    <property type="entry name" value="Nucleotide_cyclase"/>
</dbReference>
<name>A0A2I7N2Y9_9NEIS</name>
<feature type="domain" description="PAC" evidence="1">
    <location>
        <begin position="90"/>
        <end position="143"/>
    </location>
</feature>
<organism evidence="3 4">
    <name type="scientific">Aquella oligotrophica</name>
    <dbReference type="NCBI Taxonomy" id="2067065"/>
    <lineage>
        <taxon>Bacteria</taxon>
        <taxon>Pseudomonadati</taxon>
        <taxon>Pseudomonadota</taxon>
        <taxon>Betaproteobacteria</taxon>
        <taxon>Neisseriales</taxon>
        <taxon>Neisseriaceae</taxon>
        <taxon>Aquella</taxon>
    </lineage>
</organism>
<dbReference type="PANTHER" id="PTHR46663">
    <property type="entry name" value="DIGUANYLATE CYCLASE DGCT-RELATED"/>
    <property type="match status" value="1"/>
</dbReference>
<feature type="domain" description="GGDEF" evidence="2">
    <location>
        <begin position="171"/>
        <end position="304"/>
    </location>
</feature>
<evidence type="ECO:0000313" key="4">
    <source>
        <dbReference type="Proteomes" id="UP000236655"/>
    </source>
</evidence>
<gene>
    <name evidence="3" type="ORF">CUN60_00315</name>
</gene>
<dbReference type="CDD" id="cd01949">
    <property type="entry name" value="GGDEF"/>
    <property type="match status" value="1"/>
</dbReference>
<dbReference type="NCBIfam" id="TIGR00254">
    <property type="entry name" value="GGDEF"/>
    <property type="match status" value="1"/>
</dbReference>